<dbReference type="Proteomes" id="UP001209553">
    <property type="component" value="Unassembled WGS sequence"/>
</dbReference>
<evidence type="ECO:0000313" key="2">
    <source>
        <dbReference type="EMBL" id="MCU5746267.1"/>
    </source>
</evidence>
<dbReference type="EMBL" id="JAOPKZ010000009">
    <property type="protein sequence ID" value="MCU5746267.1"/>
    <property type="molecule type" value="Genomic_DNA"/>
</dbReference>
<organism evidence="2 3">
    <name type="scientific">Staphylococcus marylandisciuri</name>
    <dbReference type="NCBI Taxonomy" id="2981529"/>
    <lineage>
        <taxon>Bacteria</taxon>
        <taxon>Bacillati</taxon>
        <taxon>Bacillota</taxon>
        <taxon>Bacilli</taxon>
        <taxon>Bacillales</taxon>
        <taxon>Staphylococcaceae</taxon>
        <taxon>Staphylococcus</taxon>
    </lineage>
</organism>
<evidence type="ECO:0000313" key="3">
    <source>
        <dbReference type="Proteomes" id="UP001209553"/>
    </source>
</evidence>
<name>A0ABT2QQN4_9STAP</name>
<evidence type="ECO:0000256" key="1">
    <source>
        <dbReference type="SAM" id="SignalP"/>
    </source>
</evidence>
<feature type="chain" id="PRO_5046349819" evidence="1">
    <location>
        <begin position="29"/>
        <end position="108"/>
    </location>
</feature>
<reference evidence="2 3" key="1">
    <citation type="journal article" date="2023" name="Int. J. Syst. Evol. Microbiol.">
        <title>Streptococcus sciuri sp. nov., Staphylococcus marylandisciuri sp. nov. and Staphylococcus americanisciuri sp. nov., isolated from faeces of eastern grey squirrel (Sciurus carolinensis).</title>
        <authorList>
            <person name="Volokhov D.V."/>
            <person name="Zagorodnyaya T.A."/>
            <person name="Furtak V.A."/>
            <person name="Nattanmai G."/>
            <person name="Randall L."/>
            <person name="Jose S."/>
            <person name="Gao Y."/>
            <person name="Eisenberg T."/>
            <person name="Delmonte P."/>
            <person name="Blom J."/>
            <person name="Mitchell K.K."/>
        </authorList>
    </citation>
    <scope>NUCLEOTIDE SEQUENCE [LARGE SCALE GENOMIC DNA]</scope>
    <source>
        <strain evidence="2 3">SQ8-PEA</strain>
    </source>
</reference>
<protein>
    <submittedName>
        <fullName evidence="2">Uncharacterized protein</fullName>
    </submittedName>
</protein>
<keyword evidence="3" id="KW-1185">Reference proteome</keyword>
<dbReference type="RefSeq" id="WP_262855813.1">
    <property type="nucleotide sequence ID" value="NZ_JAOPKZ010000009.1"/>
</dbReference>
<accession>A0ABT2QQN4</accession>
<proteinExistence type="predicted"/>
<feature type="signal peptide" evidence="1">
    <location>
        <begin position="1"/>
        <end position="28"/>
    </location>
</feature>
<keyword evidence="1" id="KW-0732">Signal</keyword>
<sequence>MKKLIFFVLAFILILSFPSVGFFETAHAENSNVVDYQYLKEKGILEKSFDEEQWNKYLEESKQGEQSLANDSDGTGYRSAFHLRAGDVLISNKTSSWGFNWTCCNCYK</sequence>
<comment type="caution">
    <text evidence="2">The sequence shown here is derived from an EMBL/GenBank/DDBJ whole genome shotgun (WGS) entry which is preliminary data.</text>
</comment>
<gene>
    <name evidence="2" type="ORF">N9R04_05990</name>
</gene>